<feature type="compositionally biased region" description="Low complexity" evidence="1">
    <location>
        <begin position="277"/>
        <end position="287"/>
    </location>
</feature>
<dbReference type="AlphaFoldDB" id="A0A9P9X2G5"/>
<dbReference type="OrthoDB" id="20872at2759"/>
<proteinExistence type="predicted"/>
<evidence type="ECO:0000256" key="1">
    <source>
        <dbReference type="SAM" id="MobiDB-lite"/>
    </source>
</evidence>
<dbReference type="Pfam" id="PF14479">
    <property type="entry name" value="HeLo"/>
    <property type="match status" value="1"/>
</dbReference>
<dbReference type="InterPro" id="IPR038305">
    <property type="entry name" value="HeLo_sf"/>
</dbReference>
<keyword evidence="4" id="KW-1185">Reference proteome</keyword>
<feature type="region of interest" description="Disordered" evidence="1">
    <location>
        <begin position="109"/>
        <end position="129"/>
    </location>
</feature>
<dbReference type="EMBL" id="SDAQ01000171">
    <property type="protein sequence ID" value="KAI3532314.1"/>
    <property type="molecule type" value="Genomic_DNA"/>
</dbReference>
<dbReference type="Proteomes" id="UP001056436">
    <property type="component" value="Unassembled WGS sequence"/>
</dbReference>
<dbReference type="Gene3D" id="1.20.120.1020">
    <property type="entry name" value="Prion-inhibition and propagation, HeLo domain"/>
    <property type="match status" value="1"/>
</dbReference>
<sequence length="307" mass="34116">MTGVVEGIGAASGLAGLFNTAITWFDYVLVAKQAAPRLQSLLVKLDDAQLRMTRWGKAAGLTGLRIEDDDSLKSSDAFQLDDEQEEQAIRTFSTVAALFEECQKLCHRERKGRSEDDPSVQENEINPFGAAGPNWNPMHRYLHGKMRDIIDGRRNKVPVTQRVKFAIYKKEHLEKFIKDINDHIDALYRIYNPPVEEQDALGKAELVELLQVVKELGLAAERDSVIHSAVQNILELKPPAPAQIMRPISAVIADELIKERLLQDAATSSPEAPPGPSSRCSSSRPYPVIRDTTVPATSTSRHGMHFV</sequence>
<feature type="domain" description="Prion-inhibition and propagation HeLo" evidence="2">
    <location>
        <begin position="8"/>
        <end position="216"/>
    </location>
</feature>
<accession>A0A9P9X2G5</accession>
<reference evidence="3" key="1">
    <citation type="submission" date="2019-01" db="EMBL/GenBank/DDBJ databases">
        <title>Colletotrichum abscissum LGMF1257.</title>
        <authorList>
            <person name="Baroncelli R."/>
        </authorList>
    </citation>
    <scope>NUCLEOTIDE SEQUENCE</scope>
    <source>
        <strain evidence="3">Ca142</strain>
    </source>
</reference>
<dbReference type="PANTHER" id="PTHR37542">
    <property type="entry name" value="HELO DOMAIN-CONTAINING PROTEIN-RELATED"/>
    <property type="match status" value="1"/>
</dbReference>
<organism evidence="3 4">
    <name type="scientific">Colletotrichum abscissum</name>
    <dbReference type="NCBI Taxonomy" id="1671311"/>
    <lineage>
        <taxon>Eukaryota</taxon>
        <taxon>Fungi</taxon>
        <taxon>Dikarya</taxon>
        <taxon>Ascomycota</taxon>
        <taxon>Pezizomycotina</taxon>
        <taxon>Sordariomycetes</taxon>
        <taxon>Hypocreomycetidae</taxon>
        <taxon>Glomerellales</taxon>
        <taxon>Glomerellaceae</taxon>
        <taxon>Colletotrichum</taxon>
        <taxon>Colletotrichum acutatum species complex</taxon>
    </lineage>
</organism>
<gene>
    <name evidence="3" type="ORF">CABS02_13899</name>
</gene>
<protein>
    <submittedName>
        <fullName evidence="3">Small s protein</fullName>
    </submittedName>
</protein>
<dbReference type="InterPro" id="IPR029498">
    <property type="entry name" value="HeLo_dom"/>
</dbReference>
<comment type="caution">
    <text evidence="3">The sequence shown here is derived from an EMBL/GenBank/DDBJ whole genome shotgun (WGS) entry which is preliminary data.</text>
</comment>
<name>A0A9P9X2G5_9PEZI</name>
<feature type="region of interest" description="Disordered" evidence="1">
    <location>
        <begin position="264"/>
        <end position="307"/>
    </location>
</feature>
<dbReference type="PANTHER" id="PTHR37542:SF3">
    <property type="entry name" value="PRION-INHIBITION AND PROPAGATION HELO DOMAIN-CONTAINING PROTEIN"/>
    <property type="match status" value="1"/>
</dbReference>
<evidence type="ECO:0000259" key="2">
    <source>
        <dbReference type="Pfam" id="PF14479"/>
    </source>
</evidence>
<evidence type="ECO:0000313" key="4">
    <source>
        <dbReference type="Proteomes" id="UP001056436"/>
    </source>
</evidence>
<evidence type="ECO:0000313" key="3">
    <source>
        <dbReference type="EMBL" id="KAI3532314.1"/>
    </source>
</evidence>